<reference evidence="1" key="1">
    <citation type="submission" date="2014-11" db="EMBL/GenBank/DDBJ databases">
        <authorList>
            <person name="Amaro Gonzalez C."/>
        </authorList>
    </citation>
    <scope>NUCLEOTIDE SEQUENCE</scope>
</reference>
<dbReference type="AlphaFoldDB" id="A0A0E9SH87"/>
<name>A0A0E9SH87_ANGAN</name>
<organism evidence="1">
    <name type="scientific">Anguilla anguilla</name>
    <name type="common">European freshwater eel</name>
    <name type="synonym">Muraena anguilla</name>
    <dbReference type="NCBI Taxonomy" id="7936"/>
    <lineage>
        <taxon>Eukaryota</taxon>
        <taxon>Metazoa</taxon>
        <taxon>Chordata</taxon>
        <taxon>Craniata</taxon>
        <taxon>Vertebrata</taxon>
        <taxon>Euteleostomi</taxon>
        <taxon>Actinopterygii</taxon>
        <taxon>Neopterygii</taxon>
        <taxon>Teleostei</taxon>
        <taxon>Anguilliformes</taxon>
        <taxon>Anguillidae</taxon>
        <taxon>Anguilla</taxon>
    </lineage>
</organism>
<protein>
    <submittedName>
        <fullName evidence="1">Uncharacterized protein</fullName>
    </submittedName>
</protein>
<reference evidence="1" key="2">
    <citation type="journal article" date="2015" name="Fish Shellfish Immunol.">
        <title>Early steps in the European eel (Anguilla anguilla)-Vibrio vulnificus interaction in the gills: Role of the RtxA13 toxin.</title>
        <authorList>
            <person name="Callol A."/>
            <person name="Pajuelo D."/>
            <person name="Ebbesson L."/>
            <person name="Teles M."/>
            <person name="MacKenzie S."/>
            <person name="Amaro C."/>
        </authorList>
    </citation>
    <scope>NUCLEOTIDE SEQUENCE</scope>
</reference>
<dbReference type="EMBL" id="GBXM01068724">
    <property type="protein sequence ID" value="JAH39853.1"/>
    <property type="molecule type" value="Transcribed_RNA"/>
</dbReference>
<sequence length="61" mass="7107">MQSVSDMIQIILYSTQKWRAPIKPIYSGLADYSILIGWDVCIIFPYTPGHEVDQHLQKFNH</sequence>
<accession>A0A0E9SH87</accession>
<proteinExistence type="predicted"/>
<evidence type="ECO:0000313" key="1">
    <source>
        <dbReference type="EMBL" id="JAH39853.1"/>
    </source>
</evidence>